<evidence type="ECO:0000256" key="1">
    <source>
        <dbReference type="SAM" id="Phobius"/>
    </source>
</evidence>
<protein>
    <submittedName>
        <fullName evidence="2">Uncharacterized protein</fullName>
    </submittedName>
</protein>
<evidence type="ECO:0000313" key="2">
    <source>
        <dbReference type="EMBL" id="AUP79697.1"/>
    </source>
</evidence>
<sequence>MNNKVKTYVLLASVLAIWGIIGLKILSTLNPDAPNTVFQNDIVAFKPKTNIEVDTFSIQSMERDPFLGTLYLKKKPKKKKSVKPKDTLVWVPIIYHGAITKQQSKTQVFVVSINGRQNLMRIGQEVDHVKLIKANAKEIRVSYKGARKTITKI</sequence>
<feature type="transmembrane region" description="Helical" evidence="1">
    <location>
        <begin position="7"/>
        <end position="26"/>
    </location>
</feature>
<keyword evidence="3" id="KW-1185">Reference proteome</keyword>
<dbReference type="AlphaFoldDB" id="A0A2K9PT23"/>
<proteinExistence type="predicted"/>
<dbReference type="KEGG" id="fek:C1H87_13660"/>
<accession>A0A2K9PT23</accession>
<dbReference type="RefSeq" id="WP_102756350.1">
    <property type="nucleotide sequence ID" value="NZ_CP025791.1"/>
</dbReference>
<dbReference type="Proteomes" id="UP000235826">
    <property type="component" value="Chromosome"/>
</dbReference>
<dbReference type="EMBL" id="CP025791">
    <property type="protein sequence ID" value="AUP79697.1"/>
    <property type="molecule type" value="Genomic_DNA"/>
</dbReference>
<name>A0A2K9PT23_9FLAO</name>
<evidence type="ECO:0000313" key="3">
    <source>
        <dbReference type="Proteomes" id="UP000235826"/>
    </source>
</evidence>
<gene>
    <name evidence="2" type="ORF">C1H87_13660</name>
</gene>
<dbReference type="OrthoDB" id="676730at2"/>
<keyword evidence="1" id="KW-1133">Transmembrane helix</keyword>
<keyword evidence="1" id="KW-0812">Transmembrane</keyword>
<reference evidence="2 3" key="1">
    <citation type="submission" date="2018-01" db="EMBL/GenBank/DDBJ databases">
        <title>Complete genome sequence of Flavivirga eckloniae ECD14 isolated from seaweed Ecklonia cava.</title>
        <authorList>
            <person name="Lee J.H."/>
            <person name="Baik K.S."/>
            <person name="Seong C.N."/>
        </authorList>
    </citation>
    <scope>NUCLEOTIDE SEQUENCE [LARGE SCALE GENOMIC DNA]</scope>
    <source>
        <strain evidence="2 3">ECD14</strain>
    </source>
</reference>
<keyword evidence="1" id="KW-0472">Membrane</keyword>
<organism evidence="2 3">
    <name type="scientific">Flavivirga eckloniae</name>
    <dbReference type="NCBI Taxonomy" id="1803846"/>
    <lineage>
        <taxon>Bacteria</taxon>
        <taxon>Pseudomonadati</taxon>
        <taxon>Bacteroidota</taxon>
        <taxon>Flavobacteriia</taxon>
        <taxon>Flavobacteriales</taxon>
        <taxon>Flavobacteriaceae</taxon>
        <taxon>Flavivirga</taxon>
    </lineage>
</organism>